<gene>
    <name evidence="1" type="ORF">Slati_3651200</name>
</gene>
<dbReference type="EMBL" id="JACGWN010000013">
    <property type="protein sequence ID" value="KAL0410615.1"/>
    <property type="molecule type" value="Genomic_DNA"/>
</dbReference>
<accession>A0AAW2U074</accession>
<reference evidence="1" key="2">
    <citation type="journal article" date="2024" name="Plant">
        <title>Genomic evolution and insights into agronomic trait innovations of Sesamum species.</title>
        <authorList>
            <person name="Miao H."/>
            <person name="Wang L."/>
            <person name="Qu L."/>
            <person name="Liu H."/>
            <person name="Sun Y."/>
            <person name="Le M."/>
            <person name="Wang Q."/>
            <person name="Wei S."/>
            <person name="Zheng Y."/>
            <person name="Lin W."/>
            <person name="Duan Y."/>
            <person name="Cao H."/>
            <person name="Xiong S."/>
            <person name="Wang X."/>
            <person name="Wei L."/>
            <person name="Li C."/>
            <person name="Ma Q."/>
            <person name="Ju M."/>
            <person name="Zhao R."/>
            <person name="Li G."/>
            <person name="Mu C."/>
            <person name="Tian Q."/>
            <person name="Mei H."/>
            <person name="Zhang T."/>
            <person name="Gao T."/>
            <person name="Zhang H."/>
        </authorList>
    </citation>
    <scope>NUCLEOTIDE SEQUENCE</scope>
    <source>
        <strain evidence="1">KEN1</strain>
    </source>
</reference>
<comment type="caution">
    <text evidence="1">The sequence shown here is derived from an EMBL/GenBank/DDBJ whole genome shotgun (WGS) entry which is preliminary data.</text>
</comment>
<protein>
    <submittedName>
        <fullName evidence="1">Uncharacterized protein</fullName>
    </submittedName>
</protein>
<proteinExistence type="predicted"/>
<sequence>MADGKSIMDQVHEYENLVADMLAEGMQIYRILRGVLQLEKFPPSWSEYRNNLKQKKRDLTLQEFISHMRTEKANPEKDKLNLISSLYAKANLVESTGFK</sequence>
<organism evidence="1">
    <name type="scientific">Sesamum latifolium</name>
    <dbReference type="NCBI Taxonomy" id="2727402"/>
    <lineage>
        <taxon>Eukaryota</taxon>
        <taxon>Viridiplantae</taxon>
        <taxon>Streptophyta</taxon>
        <taxon>Embryophyta</taxon>
        <taxon>Tracheophyta</taxon>
        <taxon>Spermatophyta</taxon>
        <taxon>Magnoliopsida</taxon>
        <taxon>eudicotyledons</taxon>
        <taxon>Gunneridae</taxon>
        <taxon>Pentapetalae</taxon>
        <taxon>asterids</taxon>
        <taxon>lamiids</taxon>
        <taxon>Lamiales</taxon>
        <taxon>Pedaliaceae</taxon>
        <taxon>Sesamum</taxon>
    </lineage>
</organism>
<dbReference type="AlphaFoldDB" id="A0AAW2U074"/>
<evidence type="ECO:0000313" key="1">
    <source>
        <dbReference type="EMBL" id="KAL0410615.1"/>
    </source>
</evidence>
<name>A0AAW2U074_9LAMI</name>
<reference evidence="1" key="1">
    <citation type="submission" date="2020-06" db="EMBL/GenBank/DDBJ databases">
        <authorList>
            <person name="Li T."/>
            <person name="Hu X."/>
            <person name="Zhang T."/>
            <person name="Song X."/>
            <person name="Zhang H."/>
            <person name="Dai N."/>
            <person name="Sheng W."/>
            <person name="Hou X."/>
            <person name="Wei L."/>
        </authorList>
    </citation>
    <scope>NUCLEOTIDE SEQUENCE</scope>
    <source>
        <strain evidence="1">KEN1</strain>
        <tissue evidence="1">Leaf</tissue>
    </source>
</reference>